<comment type="caution">
    <text evidence="1">The sequence shown here is derived from an EMBL/GenBank/DDBJ whole genome shotgun (WGS) entry which is preliminary data.</text>
</comment>
<dbReference type="Proteomes" id="UP000299102">
    <property type="component" value="Unassembled WGS sequence"/>
</dbReference>
<keyword evidence="2" id="KW-1185">Reference proteome</keyword>
<reference evidence="1 2" key="1">
    <citation type="journal article" date="2019" name="Commun. Biol.">
        <title>The bagworm genome reveals a unique fibroin gene that provides high tensile strength.</title>
        <authorList>
            <person name="Kono N."/>
            <person name="Nakamura H."/>
            <person name="Ohtoshi R."/>
            <person name="Tomita M."/>
            <person name="Numata K."/>
            <person name="Arakawa K."/>
        </authorList>
    </citation>
    <scope>NUCLEOTIDE SEQUENCE [LARGE SCALE GENOMIC DNA]</scope>
</reference>
<proteinExistence type="predicted"/>
<evidence type="ECO:0000313" key="1">
    <source>
        <dbReference type="EMBL" id="GBP51700.1"/>
    </source>
</evidence>
<dbReference type="AlphaFoldDB" id="A0A4C1WLI9"/>
<gene>
    <name evidence="1" type="ORF">EVAR_96251_1</name>
</gene>
<dbReference type="EMBL" id="BGZK01000587">
    <property type="protein sequence ID" value="GBP51700.1"/>
    <property type="molecule type" value="Genomic_DNA"/>
</dbReference>
<evidence type="ECO:0000313" key="2">
    <source>
        <dbReference type="Proteomes" id="UP000299102"/>
    </source>
</evidence>
<sequence>IAKEERGYEIIGRTSVASRCLQPLEFGMAVAQRLRVSSSNPQAPGENADHRCMN</sequence>
<organism evidence="1 2">
    <name type="scientific">Eumeta variegata</name>
    <name type="common">Bagworm moth</name>
    <name type="synonym">Eumeta japonica</name>
    <dbReference type="NCBI Taxonomy" id="151549"/>
    <lineage>
        <taxon>Eukaryota</taxon>
        <taxon>Metazoa</taxon>
        <taxon>Ecdysozoa</taxon>
        <taxon>Arthropoda</taxon>
        <taxon>Hexapoda</taxon>
        <taxon>Insecta</taxon>
        <taxon>Pterygota</taxon>
        <taxon>Neoptera</taxon>
        <taxon>Endopterygota</taxon>
        <taxon>Lepidoptera</taxon>
        <taxon>Glossata</taxon>
        <taxon>Ditrysia</taxon>
        <taxon>Tineoidea</taxon>
        <taxon>Psychidae</taxon>
        <taxon>Oiketicinae</taxon>
        <taxon>Eumeta</taxon>
    </lineage>
</organism>
<name>A0A4C1WLI9_EUMVA</name>
<accession>A0A4C1WLI9</accession>
<protein>
    <submittedName>
        <fullName evidence="1">Uncharacterized protein</fullName>
    </submittedName>
</protein>
<feature type="non-terminal residue" evidence="1">
    <location>
        <position position="1"/>
    </location>
</feature>